<dbReference type="EMBL" id="CP026604">
    <property type="protein sequence ID" value="AWB68392.1"/>
    <property type="molecule type" value="Genomic_DNA"/>
</dbReference>
<protein>
    <recommendedName>
        <fullName evidence="1">DUF2726 domain-containing protein</fullName>
    </recommendedName>
</protein>
<dbReference type="Pfam" id="PF10881">
    <property type="entry name" value="DUF2726"/>
    <property type="match status" value="1"/>
</dbReference>
<dbReference type="KEGG" id="cate:C2869_19155"/>
<evidence type="ECO:0000313" key="2">
    <source>
        <dbReference type="EMBL" id="AWB68392.1"/>
    </source>
</evidence>
<evidence type="ECO:0000313" key="3">
    <source>
        <dbReference type="Proteomes" id="UP000244441"/>
    </source>
</evidence>
<dbReference type="OrthoDB" id="5600508at2"/>
<dbReference type="RefSeq" id="WP_108604452.1">
    <property type="nucleotide sequence ID" value="NZ_CP026604.1"/>
</dbReference>
<name>A0A2S0VW42_9ALTE</name>
<reference evidence="2 3" key="1">
    <citation type="submission" date="2018-01" db="EMBL/GenBank/DDBJ databases">
        <title>Genome sequence of a Cantenovulum-like bacteria.</title>
        <authorList>
            <person name="Tan W.R."/>
            <person name="Lau N.-S."/>
            <person name="Go F."/>
            <person name="Amirul A.-A.A."/>
        </authorList>
    </citation>
    <scope>NUCLEOTIDE SEQUENCE [LARGE SCALE GENOMIC DNA]</scope>
    <source>
        <strain evidence="2 3">CCB-QB4</strain>
    </source>
</reference>
<sequence length="205" mass="22915">MELVITLMIVLLVVSALAIRLTQSETPFPYKRRESLFTNSERAFMVMLERAVGDEFRIVNRVRLTELLDIRQGTKKRVAQAAKLKATGKVLDFVLLDKTNLTPVAAIDLVNAESSTGYKTKQDWYLKGALDTVNLPHIRIKVRNGYKASELRECISAKLGAKNNKLRPLNVRKVKSKGPTRPIRPLVQAHINQAVAQDAQQAAVA</sequence>
<accession>A0A2S0VW42</accession>
<evidence type="ECO:0000259" key="1">
    <source>
        <dbReference type="Pfam" id="PF10881"/>
    </source>
</evidence>
<proteinExistence type="predicted"/>
<dbReference type="Proteomes" id="UP000244441">
    <property type="component" value="Chromosome"/>
</dbReference>
<keyword evidence="3" id="KW-1185">Reference proteome</keyword>
<feature type="domain" description="DUF2726" evidence="1">
    <location>
        <begin position="34"/>
        <end position="157"/>
    </location>
</feature>
<organism evidence="2 3">
    <name type="scientific">Saccharobesus litoralis</name>
    <dbReference type="NCBI Taxonomy" id="2172099"/>
    <lineage>
        <taxon>Bacteria</taxon>
        <taxon>Pseudomonadati</taxon>
        <taxon>Pseudomonadota</taxon>
        <taxon>Gammaproteobacteria</taxon>
        <taxon>Alteromonadales</taxon>
        <taxon>Alteromonadaceae</taxon>
        <taxon>Saccharobesus</taxon>
    </lineage>
</organism>
<dbReference type="AlphaFoldDB" id="A0A2S0VW42"/>
<gene>
    <name evidence="2" type="ORF">C2869_19155</name>
</gene>
<dbReference type="InterPro" id="IPR024402">
    <property type="entry name" value="DUF2726"/>
</dbReference>